<dbReference type="SUPFAM" id="SSF56112">
    <property type="entry name" value="Protein kinase-like (PK-like)"/>
    <property type="match status" value="1"/>
</dbReference>
<evidence type="ECO:0000313" key="3">
    <source>
        <dbReference type="EMBL" id="GBB84194.1"/>
    </source>
</evidence>
<dbReference type="Gene3D" id="1.10.510.10">
    <property type="entry name" value="Transferase(Phosphotransferase) domain 1"/>
    <property type="match status" value="1"/>
</dbReference>
<dbReference type="InterPro" id="IPR015915">
    <property type="entry name" value="Kelch-typ_b-propeller"/>
</dbReference>
<evidence type="ECO:0000256" key="1">
    <source>
        <dbReference type="ARBA" id="ARBA00022441"/>
    </source>
</evidence>
<dbReference type="PANTHER" id="PTHR46093:SF18">
    <property type="entry name" value="FIBRONECTIN TYPE-III DOMAIN-CONTAINING PROTEIN"/>
    <property type="match status" value="1"/>
</dbReference>
<evidence type="ECO:0008006" key="5">
    <source>
        <dbReference type="Google" id="ProtNLM"/>
    </source>
</evidence>
<dbReference type="Proteomes" id="UP000247702">
    <property type="component" value="Unassembled WGS sequence"/>
</dbReference>
<dbReference type="InterPro" id="IPR011009">
    <property type="entry name" value="Kinase-like_dom_sf"/>
</dbReference>
<gene>
    <name evidence="3" type="ORF">RclHR1_10810009</name>
</gene>
<accession>A0A2Z6QHC4</accession>
<organism evidence="3 4">
    <name type="scientific">Rhizophagus clarus</name>
    <dbReference type="NCBI Taxonomy" id="94130"/>
    <lineage>
        <taxon>Eukaryota</taxon>
        <taxon>Fungi</taxon>
        <taxon>Fungi incertae sedis</taxon>
        <taxon>Mucoromycota</taxon>
        <taxon>Glomeromycotina</taxon>
        <taxon>Glomeromycetes</taxon>
        <taxon>Glomerales</taxon>
        <taxon>Glomeraceae</taxon>
        <taxon>Rhizophagus</taxon>
    </lineage>
</organism>
<sequence>MPKTVWGPSAVFTDSKIYITGGLNPKLPDDFTGLIFSNEFYYLDVKQPFVVKVGEPLRWVELSSQDLPDHAWSAFSTCGLDDSLILYIGENDTSIPTNFVYIYGISSQQWDKHTTTNPPLSYFHSQTQTVCDINTRKMYRYGGILPLQDGTNNYNHNLDILDTSTLVWETIIAPEQRYDHTGTLLQNGYIVYIGGTLHNGDLADISQLSLYDTNNNTWSSMYAGGYSPAHRSCHSAVLTQDGRIIVYGGCDTNINAVLDDLVILDTSQIVYTWSKANVTNVTDPPNPRCYHKSILVGDYMIVLFGRDNIQLSNETFILDTSDKSNYKWVSEFDPNPKPDLNKNSKVLLDREFTKAADIYGIGMLIAEVICGEPLFVDGNYDGNFALVIYFGQCLQIPEQYAVLMRCSLDSIPTSHPTAMELDKQLYELYCTLGVSKYSKLTEDSQLEIKKHLARKEKTSGKHN</sequence>
<name>A0A2Z6QHC4_9GLOM</name>
<evidence type="ECO:0000256" key="2">
    <source>
        <dbReference type="ARBA" id="ARBA00022737"/>
    </source>
</evidence>
<comment type="caution">
    <text evidence="3">The sequence shown here is derived from an EMBL/GenBank/DDBJ whole genome shotgun (WGS) entry which is preliminary data.</text>
</comment>
<dbReference type="Gene3D" id="2.120.10.80">
    <property type="entry name" value="Kelch-type beta propeller"/>
    <property type="match status" value="2"/>
</dbReference>
<dbReference type="SUPFAM" id="SSF117281">
    <property type="entry name" value="Kelch motif"/>
    <property type="match status" value="1"/>
</dbReference>
<evidence type="ECO:0000313" key="4">
    <source>
        <dbReference type="Proteomes" id="UP000247702"/>
    </source>
</evidence>
<dbReference type="EMBL" id="BEXD01000093">
    <property type="protein sequence ID" value="GBB84194.1"/>
    <property type="molecule type" value="Genomic_DNA"/>
</dbReference>
<dbReference type="Pfam" id="PF24681">
    <property type="entry name" value="Kelch_KLHDC2_KLHL20_DRC7"/>
    <property type="match status" value="1"/>
</dbReference>
<protein>
    <recommendedName>
        <fullName evidence="5">Protein kinase domain-containing protein</fullName>
    </recommendedName>
</protein>
<proteinExistence type="predicted"/>
<dbReference type="AlphaFoldDB" id="A0A2Z6QHC4"/>
<keyword evidence="4" id="KW-1185">Reference proteome</keyword>
<keyword evidence="2" id="KW-0677">Repeat</keyword>
<dbReference type="PANTHER" id="PTHR46093">
    <property type="entry name" value="ACYL-COA-BINDING DOMAIN-CONTAINING PROTEIN 5"/>
    <property type="match status" value="1"/>
</dbReference>
<reference evidence="3 4" key="1">
    <citation type="submission" date="2017-11" db="EMBL/GenBank/DDBJ databases">
        <title>The genome of Rhizophagus clarus HR1 reveals common genetic basis of auxotrophy among arbuscular mycorrhizal fungi.</title>
        <authorList>
            <person name="Kobayashi Y."/>
        </authorList>
    </citation>
    <scope>NUCLEOTIDE SEQUENCE [LARGE SCALE GENOMIC DNA]</scope>
    <source>
        <strain evidence="3 4">HR1</strain>
    </source>
</reference>
<keyword evidence="1" id="KW-0880">Kelch repeat</keyword>